<accession>A0A7S7NSE7</accession>
<evidence type="ECO:0000313" key="4">
    <source>
        <dbReference type="Proteomes" id="UP000593892"/>
    </source>
</evidence>
<keyword evidence="2" id="KW-0732">Signal</keyword>
<dbReference type="AlphaFoldDB" id="A0A7S7NSE7"/>
<gene>
    <name evidence="3" type="ORF">IRI77_02930</name>
</gene>
<protein>
    <submittedName>
        <fullName evidence="3">Uncharacterized protein</fullName>
    </submittedName>
</protein>
<dbReference type="KEGG" id="pfer:IRI77_02930"/>
<name>A0A7S7NSE7_PALFE</name>
<feature type="compositionally biased region" description="Low complexity" evidence="1">
    <location>
        <begin position="25"/>
        <end position="45"/>
    </location>
</feature>
<sequence>MSKTAKSVALATSVLAAAVTVLNAAAPSDQQPARAEATAAQPADTNQKSTLKPVTGEQAAPAGGVMIFKDPVTGKFRAPEQGEVEALTSTGKKSIQSVAPAAQTPFKSPTGAGIAVKLGAESRSYMVVTKTADGKLKESCVTGDKAATAVLSGNQAPAEKGALDEK</sequence>
<feature type="signal peptide" evidence="2">
    <location>
        <begin position="1"/>
        <end position="24"/>
    </location>
</feature>
<evidence type="ECO:0000313" key="3">
    <source>
        <dbReference type="EMBL" id="QOY88932.1"/>
    </source>
</evidence>
<evidence type="ECO:0000256" key="2">
    <source>
        <dbReference type="SAM" id="SignalP"/>
    </source>
</evidence>
<proteinExistence type="predicted"/>
<dbReference type="NCBIfam" id="NF047450">
    <property type="entry name" value="post-PEP-CTERM_1"/>
    <property type="match status" value="1"/>
</dbReference>
<evidence type="ECO:0000256" key="1">
    <source>
        <dbReference type="SAM" id="MobiDB-lite"/>
    </source>
</evidence>
<organism evidence="3 4">
    <name type="scientific">Paludibaculum fermentans</name>
    <dbReference type="NCBI Taxonomy" id="1473598"/>
    <lineage>
        <taxon>Bacteria</taxon>
        <taxon>Pseudomonadati</taxon>
        <taxon>Acidobacteriota</taxon>
        <taxon>Terriglobia</taxon>
        <taxon>Bryobacterales</taxon>
        <taxon>Bryobacteraceae</taxon>
        <taxon>Paludibaculum</taxon>
    </lineage>
</organism>
<feature type="chain" id="PRO_5033052015" evidence="2">
    <location>
        <begin position="25"/>
        <end position="166"/>
    </location>
</feature>
<feature type="region of interest" description="Disordered" evidence="1">
    <location>
        <begin position="25"/>
        <end position="63"/>
    </location>
</feature>
<keyword evidence="4" id="KW-1185">Reference proteome</keyword>
<dbReference type="Proteomes" id="UP000593892">
    <property type="component" value="Chromosome"/>
</dbReference>
<reference evidence="3 4" key="1">
    <citation type="submission" date="2020-10" db="EMBL/GenBank/DDBJ databases">
        <title>Complete genome sequence of Paludibaculum fermentans P105T, a facultatively anaerobic acidobacterium capable of dissimilatory Fe(III) reduction.</title>
        <authorList>
            <person name="Dedysh S.N."/>
            <person name="Beletsky A.V."/>
            <person name="Kulichevskaya I.S."/>
            <person name="Mardanov A.V."/>
            <person name="Ravin N.V."/>
        </authorList>
    </citation>
    <scope>NUCLEOTIDE SEQUENCE [LARGE SCALE GENOMIC DNA]</scope>
    <source>
        <strain evidence="3 4">P105</strain>
    </source>
</reference>
<dbReference type="RefSeq" id="WP_194450595.1">
    <property type="nucleotide sequence ID" value="NZ_CP063849.1"/>
</dbReference>
<dbReference type="EMBL" id="CP063849">
    <property type="protein sequence ID" value="QOY88932.1"/>
    <property type="molecule type" value="Genomic_DNA"/>
</dbReference>